<evidence type="ECO:0000256" key="2">
    <source>
        <dbReference type="ARBA" id="ARBA00022448"/>
    </source>
</evidence>
<organism evidence="9 10">
    <name type="scientific">Candidatus Merdivicinus excrementipullorum</name>
    <dbReference type="NCBI Taxonomy" id="2840867"/>
    <lineage>
        <taxon>Bacteria</taxon>
        <taxon>Bacillati</taxon>
        <taxon>Bacillota</taxon>
        <taxon>Clostridia</taxon>
        <taxon>Eubacteriales</taxon>
        <taxon>Oscillospiraceae</taxon>
        <taxon>Oscillospiraceae incertae sedis</taxon>
        <taxon>Candidatus Merdivicinus</taxon>
    </lineage>
</organism>
<dbReference type="Gene3D" id="1.10.3720.10">
    <property type="entry name" value="MetI-like"/>
    <property type="match status" value="1"/>
</dbReference>
<feature type="transmembrane region" description="Helical" evidence="7">
    <location>
        <begin position="125"/>
        <end position="149"/>
    </location>
</feature>
<reference evidence="9" key="2">
    <citation type="journal article" date="2021" name="PeerJ">
        <title>Extensive microbial diversity within the chicken gut microbiome revealed by metagenomics and culture.</title>
        <authorList>
            <person name="Gilroy R."/>
            <person name="Ravi A."/>
            <person name="Getino M."/>
            <person name="Pursley I."/>
            <person name="Horton D.L."/>
            <person name="Alikhan N.F."/>
            <person name="Baker D."/>
            <person name="Gharbi K."/>
            <person name="Hall N."/>
            <person name="Watson M."/>
            <person name="Adriaenssens E.M."/>
            <person name="Foster-Nyarko E."/>
            <person name="Jarju S."/>
            <person name="Secka A."/>
            <person name="Antonio M."/>
            <person name="Oren A."/>
            <person name="Chaudhuri R.R."/>
            <person name="La Ragione R."/>
            <person name="Hildebrand F."/>
            <person name="Pallen M.J."/>
        </authorList>
    </citation>
    <scope>NUCLEOTIDE SEQUENCE</scope>
    <source>
        <strain evidence="9">CHK199-13235</strain>
    </source>
</reference>
<dbReference type="InterPro" id="IPR051393">
    <property type="entry name" value="ABC_transporter_permease"/>
</dbReference>
<dbReference type="PANTHER" id="PTHR30193:SF44">
    <property type="entry name" value="LACTOSE TRANSPORT SYSTEM PERMEASE PROTEIN LACF"/>
    <property type="match status" value="1"/>
</dbReference>
<keyword evidence="4 7" id="KW-0812">Transmembrane</keyword>
<evidence type="ECO:0000256" key="1">
    <source>
        <dbReference type="ARBA" id="ARBA00004651"/>
    </source>
</evidence>
<dbReference type="GO" id="GO:0005886">
    <property type="term" value="C:plasma membrane"/>
    <property type="evidence" value="ECO:0007669"/>
    <property type="project" value="UniProtKB-SubCell"/>
</dbReference>
<dbReference type="PROSITE" id="PS50928">
    <property type="entry name" value="ABC_TM1"/>
    <property type="match status" value="1"/>
</dbReference>
<gene>
    <name evidence="9" type="ORF">IAB51_12850</name>
</gene>
<evidence type="ECO:0000256" key="6">
    <source>
        <dbReference type="ARBA" id="ARBA00023136"/>
    </source>
</evidence>
<comment type="subcellular location">
    <subcellularLocation>
        <location evidence="1 7">Cell membrane</location>
        <topology evidence="1 7">Multi-pass membrane protein</topology>
    </subcellularLocation>
</comment>
<keyword evidence="2 7" id="KW-0813">Transport</keyword>
<evidence type="ECO:0000313" key="10">
    <source>
        <dbReference type="Proteomes" id="UP000824002"/>
    </source>
</evidence>
<dbReference type="GO" id="GO:0055085">
    <property type="term" value="P:transmembrane transport"/>
    <property type="evidence" value="ECO:0007669"/>
    <property type="project" value="InterPro"/>
</dbReference>
<feature type="domain" description="ABC transmembrane type-1" evidence="8">
    <location>
        <begin position="1"/>
        <end position="206"/>
    </location>
</feature>
<evidence type="ECO:0000256" key="7">
    <source>
        <dbReference type="RuleBase" id="RU363032"/>
    </source>
</evidence>
<comment type="caution">
    <text evidence="9">The sequence shown here is derived from an EMBL/GenBank/DDBJ whole genome shotgun (WGS) entry which is preliminary data.</text>
</comment>
<evidence type="ECO:0000259" key="8">
    <source>
        <dbReference type="PROSITE" id="PS50928"/>
    </source>
</evidence>
<proteinExistence type="inferred from homology"/>
<dbReference type="Pfam" id="PF00528">
    <property type="entry name" value="BPD_transp_1"/>
    <property type="match status" value="1"/>
</dbReference>
<keyword evidence="5 7" id="KW-1133">Transmembrane helix</keyword>
<dbReference type="CDD" id="cd06261">
    <property type="entry name" value="TM_PBP2"/>
    <property type="match status" value="1"/>
</dbReference>
<feature type="transmembrane region" description="Helical" evidence="7">
    <location>
        <begin position="32"/>
        <end position="50"/>
    </location>
</feature>
<sequence length="219" mass="24097">MFVIFPLPIILALALNELPGVKYKKIVQTCSYFPHFISYVVVATLWINLLDTRGLVNNSLLALNVIDAPIEFWTDPAKFKALATIVDAWKTVGWSAIIYFAAITGVNAELYESARIDGAGRFAQIWYITLPSIMGTVIIMFLLSIGGLVSGNLDISRLLGNAFNKESSYIVEYYVLDMGLGTLRYSFATAVGLFQSLISVSLVIFANIVSKKASDVSMF</sequence>
<dbReference type="InterPro" id="IPR035906">
    <property type="entry name" value="MetI-like_sf"/>
</dbReference>
<dbReference type="PANTHER" id="PTHR30193">
    <property type="entry name" value="ABC TRANSPORTER PERMEASE PROTEIN"/>
    <property type="match status" value="1"/>
</dbReference>
<protein>
    <submittedName>
        <fullName evidence="9">Sugar ABC transporter permease</fullName>
    </submittedName>
</protein>
<accession>A0A9D1FPM9</accession>
<feature type="transmembrane region" description="Helical" evidence="7">
    <location>
        <begin position="185"/>
        <end position="209"/>
    </location>
</feature>
<dbReference type="AlphaFoldDB" id="A0A9D1FPM9"/>
<comment type="similarity">
    <text evidence="7">Belongs to the binding-protein-dependent transport system permease family.</text>
</comment>
<name>A0A9D1FPM9_9FIRM</name>
<keyword evidence="6 7" id="KW-0472">Membrane</keyword>
<evidence type="ECO:0000256" key="3">
    <source>
        <dbReference type="ARBA" id="ARBA00022475"/>
    </source>
</evidence>
<evidence type="ECO:0000313" key="9">
    <source>
        <dbReference type="EMBL" id="HIS77666.1"/>
    </source>
</evidence>
<dbReference type="SUPFAM" id="SSF161098">
    <property type="entry name" value="MetI-like"/>
    <property type="match status" value="1"/>
</dbReference>
<evidence type="ECO:0000256" key="4">
    <source>
        <dbReference type="ARBA" id="ARBA00022692"/>
    </source>
</evidence>
<evidence type="ECO:0000256" key="5">
    <source>
        <dbReference type="ARBA" id="ARBA00022989"/>
    </source>
</evidence>
<reference evidence="9" key="1">
    <citation type="submission" date="2020-10" db="EMBL/GenBank/DDBJ databases">
        <authorList>
            <person name="Gilroy R."/>
        </authorList>
    </citation>
    <scope>NUCLEOTIDE SEQUENCE</scope>
    <source>
        <strain evidence="9">CHK199-13235</strain>
    </source>
</reference>
<dbReference type="EMBL" id="DVJP01000082">
    <property type="protein sequence ID" value="HIS77666.1"/>
    <property type="molecule type" value="Genomic_DNA"/>
</dbReference>
<keyword evidence="3" id="KW-1003">Cell membrane</keyword>
<dbReference type="InterPro" id="IPR000515">
    <property type="entry name" value="MetI-like"/>
</dbReference>
<dbReference type="Proteomes" id="UP000824002">
    <property type="component" value="Unassembled WGS sequence"/>
</dbReference>